<dbReference type="Pfam" id="PF20237">
    <property type="entry name" value="DUF6594"/>
    <property type="match status" value="1"/>
</dbReference>
<dbReference type="EMBL" id="JAULSY010000070">
    <property type="protein sequence ID" value="KAK0667527.1"/>
    <property type="molecule type" value="Genomic_DNA"/>
</dbReference>
<dbReference type="PANTHER" id="PTHR34502">
    <property type="entry name" value="DUF6594 DOMAIN-CONTAINING PROTEIN-RELATED"/>
    <property type="match status" value="1"/>
</dbReference>
<evidence type="ECO:0000256" key="1">
    <source>
        <dbReference type="SAM" id="Phobius"/>
    </source>
</evidence>
<feature type="transmembrane region" description="Helical" evidence="1">
    <location>
        <begin position="21"/>
        <end position="42"/>
    </location>
</feature>
<sequence>MASALPVLSIYRLNKIKSSEARIGVTAAFTVTLAVLMGIFSSAKRSEMIAATATFAAIEVVFIGSALEAKGDK</sequence>
<accession>A0AA40DB69</accession>
<name>A0AA40DB69_9PEZI</name>
<evidence type="ECO:0000313" key="3">
    <source>
        <dbReference type="EMBL" id="KAK0667527.1"/>
    </source>
</evidence>
<dbReference type="InterPro" id="IPR046529">
    <property type="entry name" value="DUF6594"/>
</dbReference>
<protein>
    <recommendedName>
        <fullName evidence="2">DUF6594 domain-containing protein</fullName>
    </recommendedName>
</protein>
<keyword evidence="1" id="KW-1133">Transmembrane helix</keyword>
<keyword evidence="1" id="KW-0472">Membrane</keyword>
<reference evidence="3" key="1">
    <citation type="submission" date="2023-06" db="EMBL/GenBank/DDBJ databases">
        <title>Genome-scale phylogeny and comparative genomics of the fungal order Sordariales.</title>
        <authorList>
            <consortium name="Lawrence Berkeley National Laboratory"/>
            <person name="Hensen N."/>
            <person name="Bonometti L."/>
            <person name="Westerberg I."/>
            <person name="Brannstrom I.O."/>
            <person name="Guillou S."/>
            <person name="Cros-Aarteil S."/>
            <person name="Calhoun S."/>
            <person name="Haridas S."/>
            <person name="Kuo A."/>
            <person name="Mondo S."/>
            <person name="Pangilinan J."/>
            <person name="Riley R."/>
            <person name="Labutti K."/>
            <person name="Andreopoulos B."/>
            <person name="Lipzen A."/>
            <person name="Chen C."/>
            <person name="Yanf M."/>
            <person name="Daum C."/>
            <person name="Ng V."/>
            <person name="Clum A."/>
            <person name="Steindorff A."/>
            <person name="Ohm R."/>
            <person name="Martin F."/>
            <person name="Silar P."/>
            <person name="Natvig D."/>
            <person name="Lalanne C."/>
            <person name="Gautier V."/>
            <person name="Ament-Velasquez S.L."/>
            <person name="Kruys A."/>
            <person name="Hutchinson M.I."/>
            <person name="Powell A.J."/>
            <person name="Barry K."/>
            <person name="Miller A.N."/>
            <person name="Grigoriev I.V."/>
            <person name="Debuchy R."/>
            <person name="Gladieux P."/>
            <person name="Thoren M.H."/>
            <person name="Johannesson H."/>
        </authorList>
    </citation>
    <scope>NUCLEOTIDE SEQUENCE</scope>
    <source>
        <strain evidence="3">CBS 307.81</strain>
    </source>
</reference>
<dbReference type="Proteomes" id="UP001174997">
    <property type="component" value="Unassembled WGS sequence"/>
</dbReference>
<comment type="caution">
    <text evidence="3">The sequence shown here is derived from an EMBL/GenBank/DDBJ whole genome shotgun (WGS) entry which is preliminary data.</text>
</comment>
<evidence type="ECO:0000313" key="4">
    <source>
        <dbReference type="Proteomes" id="UP001174997"/>
    </source>
</evidence>
<organism evidence="3 4">
    <name type="scientific">Cercophora samala</name>
    <dbReference type="NCBI Taxonomy" id="330535"/>
    <lineage>
        <taxon>Eukaryota</taxon>
        <taxon>Fungi</taxon>
        <taxon>Dikarya</taxon>
        <taxon>Ascomycota</taxon>
        <taxon>Pezizomycotina</taxon>
        <taxon>Sordariomycetes</taxon>
        <taxon>Sordariomycetidae</taxon>
        <taxon>Sordariales</taxon>
        <taxon>Lasiosphaeriaceae</taxon>
        <taxon>Cercophora</taxon>
    </lineage>
</organism>
<keyword evidence="1" id="KW-0812">Transmembrane</keyword>
<evidence type="ECO:0000259" key="2">
    <source>
        <dbReference type="Pfam" id="PF20237"/>
    </source>
</evidence>
<proteinExistence type="predicted"/>
<keyword evidence="4" id="KW-1185">Reference proteome</keyword>
<gene>
    <name evidence="3" type="ORF">QBC41DRAFT_347926</name>
</gene>
<feature type="domain" description="DUF6594" evidence="2">
    <location>
        <begin position="1"/>
        <end position="60"/>
    </location>
</feature>
<dbReference type="PANTHER" id="PTHR34502:SF5">
    <property type="entry name" value="DUF6594 DOMAIN-CONTAINING PROTEIN"/>
    <property type="match status" value="1"/>
</dbReference>
<feature type="transmembrane region" description="Helical" evidence="1">
    <location>
        <begin position="48"/>
        <end position="67"/>
    </location>
</feature>
<dbReference type="AlphaFoldDB" id="A0AA40DB69"/>